<organism evidence="2 3">
    <name type="scientific">Knoellia locipacati</name>
    <dbReference type="NCBI Taxonomy" id="882824"/>
    <lineage>
        <taxon>Bacteria</taxon>
        <taxon>Bacillati</taxon>
        <taxon>Actinomycetota</taxon>
        <taxon>Actinomycetes</taxon>
        <taxon>Micrococcales</taxon>
        <taxon>Intrasporangiaceae</taxon>
        <taxon>Knoellia</taxon>
    </lineage>
</organism>
<evidence type="ECO:0000259" key="1">
    <source>
        <dbReference type="SMART" id="SM00909"/>
    </source>
</evidence>
<dbReference type="AlphaFoldDB" id="A0A512SWD6"/>
<evidence type="ECO:0000313" key="2">
    <source>
        <dbReference type="EMBL" id="GEQ12247.1"/>
    </source>
</evidence>
<dbReference type="Pfam" id="PF10646">
    <property type="entry name" value="Germane"/>
    <property type="match status" value="1"/>
</dbReference>
<sequence>MTTQRRRGHRLARAGALVVVATLLSACGGIGTSTPVQPGLEVRGGDVQPVRAFFPPPAKGASQRDIVLGFVRAGAASDGNFDTARSFLTEDADKGWVPEGEVVLYSATTPLSVTNRTPDVAVLSGPVEASIGTDGRYVKAAGGAARRVEFQFARINGEWRISNVPKGFGRWITTSDLGRLLQPYSLHYLASDRRALVPDRRWFPPDHLATRLARAQLGDPPAYLGDAVRNDIPRGARLTADSVSVTDGVARVDITGQVPTDKTQRENVWAQLVSTLLQDPQVQGVTIRVRDVTLELPDVDLPVRTIDQVGFPAPPVVPLGRPMIRRGESIYLLPSTSFVDKDPRRSGNVDVREDFHSLALSADGTDIAAVDPDGGGLSRFHGTNRYDMPFFGTKVGHPTYDTRSFLWAGGIGLDEDSAKRLWTFSVAADPAKERQTAAVAVAAGWLAKRRVVEAKPSPSGDRVAILHTAENGTDAQVAVTGVARDAGGRPVRLAEPLRLGSTLVDPAGLVWLSNTSVATLARRAGTTEQRRPYVLSIDGEEQGLGETRKGISITSAGGERDILVTNSDGTVISRAGQQWLSLGQGTDVLVPTR</sequence>
<dbReference type="Pfam" id="PF25976">
    <property type="entry name" value="LpqB_N"/>
    <property type="match status" value="1"/>
</dbReference>
<comment type="caution">
    <text evidence="2">The sequence shown here is derived from an EMBL/GenBank/DDBJ whole genome shotgun (WGS) entry which is preliminary data.</text>
</comment>
<feature type="domain" description="GerMN" evidence="1">
    <location>
        <begin position="209"/>
        <end position="298"/>
    </location>
</feature>
<dbReference type="InterPro" id="IPR059026">
    <property type="entry name" value="LpqB_N"/>
</dbReference>
<gene>
    <name evidence="2" type="primary">lpqB</name>
    <name evidence="2" type="ORF">KLO01_02940</name>
</gene>
<evidence type="ECO:0000313" key="3">
    <source>
        <dbReference type="Proteomes" id="UP000321793"/>
    </source>
</evidence>
<dbReference type="RefSeq" id="WP_147061771.1">
    <property type="nucleotide sequence ID" value="NZ_BAABDN010000001.1"/>
</dbReference>
<dbReference type="SMART" id="SM00909">
    <property type="entry name" value="Germane"/>
    <property type="match status" value="1"/>
</dbReference>
<dbReference type="OrthoDB" id="3226781at2"/>
<keyword evidence="2" id="KW-0449">Lipoprotein</keyword>
<dbReference type="EMBL" id="BKBA01000002">
    <property type="protein sequence ID" value="GEQ12247.1"/>
    <property type="molecule type" value="Genomic_DNA"/>
</dbReference>
<dbReference type="Proteomes" id="UP000321793">
    <property type="component" value="Unassembled WGS sequence"/>
</dbReference>
<accession>A0A512SWD6</accession>
<name>A0A512SWD6_9MICO</name>
<proteinExistence type="predicted"/>
<dbReference type="PROSITE" id="PS51257">
    <property type="entry name" value="PROKAR_LIPOPROTEIN"/>
    <property type="match status" value="1"/>
</dbReference>
<keyword evidence="3" id="KW-1185">Reference proteome</keyword>
<dbReference type="InterPro" id="IPR019606">
    <property type="entry name" value="GerMN"/>
</dbReference>
<protein>
    <submittedName>
        <fullName evidence="2">Lipoprotein LpqB</fullName>
    </submittedName>
</protein>
<reference evidence="2 3" key="1">
    <citation type="submission" date="2019-07" db="EMBL/GenBank/DDBJ databases">
        <title>Whole genome shotgun sequence of Knoellia locipacati NBRC 109775.</title>
        <authorList>
            <person name="Hosoyama A."/>
            <person name="Uohara A."/>
            <person name="Ohji S."/>
            <person name="Ichikawa N."/>
        </authorList>
    </citation>
    <scope>NUCLEOTIDE SEQUENCE [LARGE SCALE GENOMIC DNA]</scope>
    <source>
        <strain evidence="2 3">NBRC 109775</strain>
    </source>
</reference>